<dbReference type="Proteomes" id="UP000505377">
    <property type="component" value="Chromosome"/>
</dbReference>
<evidence type="ECO:0000256" key="1">
    <source>
        <dbReference type="SAM" id="MobiDB-lite"/>
    </source>
</evidence>
<dbReference type="PANTHER" id="PTHR39328">
    <property type="entry name" value="BLL2871 PROTEIN"/>
    <property type="match status" value="1"/>
</dbReference>
<dbReference type="EMBL" id="CP053564">
    <property type="protein sequence ID" value="QJY45866.1"/>
    <property type="molecule type" value="Genomic_DNA"/>
</dbReference>
<reference evidence="2 3" key="1">
    <citation type="submission" date="2020-05" db="EMBL/GenBank/DDBJ databases">
        <authorList>
            <person name="Mo P."/>
        </authorList>
    </citation>
    <scope>NUCLEOTIDE SEQUENCE [LARGE SCALE GENOMIC DNA]</scope>
    <source>
        <strain evidence="2 3">Gen01</strain>
    </source>
</reference>
<dbReference type="AlphaFoldDB" id="A0A6M6JE92"/>
<proteinExistence type="predicted"/>
<name>A0A6M6JE92_9PSEU</name>
<dbReference type="SUPFAM" id="SSF56235">
    <property type="entry name" value="N-terminal nucleophile aminohydrolases (Ntn hydrolases)"/>
    <property type="match status" value="1"/>
</dbReference>
<dbReference type="InterPro" id="IPR010430">
    <property type="entry name" value="DUF1028"/>
</dbReference>
<dbReference type="Gene3D" id="3.60.20.10">
    <property type="entry name" value="Glutamine Phosphoribosylpyrophosphate, subunit 1, domain 1"/>
    <property type="match status" value="1"/>
</dbReference>
<accession>A0A6M6JE92</accession>
<evidence type="ECO:0000313" key="3">
    <source>
        <dbReference type="Proteomes" id="UP000505377"/>
    </source>
</evidence>
<keyword evidence="3" id="KW-1185">Reference proteome</keyword>
<dbReference type="RefSeq" id="WP_172156454.1">
    <property type="nucleotide sequence ID" value="NZ_CP053564.1"/>
</dbReference>
<evidence type="ECO:0000313" key="2">
    <source>
        <dbReference type="EMBL" id="QJY45866.1"/>
    </source>
</evidence>
<organism evidence="2 3">
    <name type="scientific">Pseudonocardia broussonetiae</name>
    <dbReference type="NCBI Taxonomy" id="2736640"/>
    <lineage>
        <taxon>Bacteria</taxon>
        <taxon>Bacillati</taxon>
        <taxon>Actinomycetota</taxon>
        <taxon>Actinomycetes</taxon>
        <taxon>Pseudonocardiales</taxon>
        <taxon>Pseudonocardiaceae</taxon>
        <taxon>Pseudonocardia</taxon>
    </lineage>
</organism>
<dbReference type="PANTHER" id="PTHR39328:SF1">
    <property type="entry name" value="BLL2871 PROTEIN"/>
    <property type="match status" value="1"/>
</dbReference>
<dbReference type="InterPro" id="IPR029055">
    <property type="entry name" value="Ntn_hydrolases_N"/>
</dbReference>
<dbReference type="KEGG" id="pbro:HOP40_08665"/>
<feature type="region of interest" description="Disordered" evidence="1">
    <location>
        <begin position="293"/>
        <end position="314"/>
    </location>
</feature>
<gene>
    <name evidence="2" type="ORF">HOP40_08665</name>
</gene>
<protein>
    <submittedName>
        <fullName evidence="2">DUF1028 domain-containing protein</fullName>
    </submittedName>
</protein>
<sequence length="314" mass="33244">MTYTILGLDPANGDLGVAVQSKFPGVGGLVPYGDADVGVVATQAFGNPRHGTVGLALLRCGATPAQALDVLLGGDPEQRRRQFALIDRHGGAAGHTGAELHSWDGWAGSARGRDCLALGNGLAGGGVVERMVATFDASHGCLAERLIAALESGERAGGDIRGQQSAALLVVRRDGGYGSLDDRHVVISIYDHPRPIDELVRCYALHRLSYFPSDPDKLVPIGPELAVELKTLMAGRGFYTGVLDDSWKPAARRRFALFLGSENYDNRINGGELLDLEVLADLRLRYGHPEPPFSGDAVAPPGKFGGPCRSAERT</sequence>
<dbReference type="Pfam" id="PF06267">
    <property type="entry name" value="DUF1028"/>
    <property type="match status" value="1"/>
</dbReference>